<evidence type="ECO:0000256" key="1">
    <source>
        <dbReference type="ARBA" id="ARBA00004141"/>
    </source>
</evidence>
<dbReference type="GO" id="GO:0016020">
    <property type="term" value="C:membrane"/>
    <property type="evidence" value="ECO:0007669"/>
    <property type="project" value="UniProtKB-SubCell"/>
</dbReference>
<evidence type="ECO:0000256" key="5">
    <source>
        <dbReference type="RuleBase" id="RU000687"/>
    </source>
</evidence>
<dbReference type="PRINTS" id="PR00252">
    <property type="entry name" value="NRIONCHANNEL"/>
</dbReference>
<proteinExistence type="inferred from homology"/>
<dbReference type="SUPFAM" id="SSF63712">
    <property type="entry name" value="Nicotinic receptor ligand binding domain-like"/>
    <property type="match status" value="1"/>
</dbReference>
<evidence type="ECO:0000256" key="2">
    <source>
        <dbReference type="ARBA" id="ARBA00022692"/>
    </source>
</evidence>
<dbReference type="EMBL" id="CACRXK020010563">
    <property type="protein sequence ID" value="CAB4019643.1"/>
    <property type="molecule type" value="Genomic_DNA"/>
</dbReference>
<dbReference type="AlphaFoldDB" id="A0A7D9J2G5"/>
<keyword evidence="9" id="KW-1185">Reference proteome</keyword>
<keyword evidence="4 5" id="KW-0472">Membrane</keyword>
<feature type="transmembrane region" description="Helical" evidence="5">
    <location>
        <begin position="254"/>
        <end position="276"/>
    </location>
</feature>
<dbReference type="PANTHER" id="PTHR18945">
    <property type="entry name" value="NEUROTRANSMITTER GATED ION CHANNEL"/>
    <property type="match status" value="1"/>
</dbReference>
<comment type="caution">
    <text evidence="8">The sequence shown here is derived from an EMBL/GenBank/DDBJ whole genome shotgun (WGS) entry which is preliminary data.</text>
</comment>
<dbReference type="InterPro" id="IPR006029">
    <property type="entry name" value="Neurotrans-gated_channel_TM"/>
</dbReference>
<feature type="domain" description="Neurotransmitter-gated ion-channel transmembrane" evidence="7">
    <location>
        <begin position="195"/>
        <end position="403"/>
    </location>
</feature>
<dbReference type="InterPro" id="IPR036734">
    <property type="entry name" value="Neur_chan_lig-bd_sf"/>
</dbReference>
<keyword evidence="3 5" id="KW-1133">Transmembrane helix</keyword>
<dbReference type="OrthoDB" id="5975154at2759"/>
<dbReference type="SUPFAM" id="SSF90112">
    <property type="entry name" value="Neurotransmitter-gated ion-channel transmembrane pore"/>
    <property type="match status" value="1"/>
</dbReference>
<dbReference type="Gene3D" id="1.20.58.390">
    <property type="entry name" value="Neurotransmitter-gated ion-channel transmembrane domain"/>
    <property type="match status" value="2"/>
</dbReference>
<name>A0A7D9J2G5_PARCT</name>
<feature type="transmembrane region" description="Helical" evidence="5">
    <location>
        <begin position="220"/>
        <end position="242"/>
    </location>
</feature>
<protein>
    <submittedName>
        <fullName evidence="8">Neuronal acetylcholine receptor subunit alpha-9</fullName>
    </submittedName>
</protein>
<dbReference type="CDD" id="cd19051">
    <property type="entry name" value="LGIC_TM_cation"/>
    <property type="match status" value="1"/>
</dbReference>
<evidence type="ECO:0000259" key="7">
    <source>
        <dbReference type="Pfam" id="PF02932"/>
    </source>
</evidence>
<dbReference type="Pfam" id="PF02931">
    <property type="entry name" value="Neur_chan_LBD"/>
    <property type="match status" value="1"/>
</dbReference>
<keyword evidence="2 5" id="KW-0812">Transmembrane</keyword>
<reference evidence="8" key="1">
    <citation type="submission" date="2020-04" db="EMBL/GenBank/DDBJ databases">
        <authorList>
            <person name="Alioto T."/>
            <person name="Alioto T."/>
            <person name="Gomez Garrido J."/>
        </authorList>
    </citation>
    <scope>NUCLEOTIDE SEQUENCE</scope>
    <source>
        <strain evidence="8">A484AB</strain>
    </source>
</reference>
<dbReference type="Pfam" id="PF02932">
    <property type="entry name" value="Neur_chan_memb"/>
    <property type="match status" value="1"/>
</dbReference>
<comment type="subcellular location">
    <subcellularLocation>
        <location evidence="1">Membrane</location>
        <topology evidence="1">Multi-pass membrane protein</topology>
    </subcellularLocation>
</comment>
<sequence length="424" mass="49063">MVSFKEPVKVTIQLILRRLVEVNEKSQYVTIYSGVMIKWNNPILRWDPKQHVDIDHVHLQHDRVWVPDITLYNTLDDAGNLAAKIDTAVKIDSNGNSTWLAPIQLKSECKIDVNYFPFDHQVCDLRFGSWTYDGRYVDISPLTEQLNFSQLVENPAWDIMEVLVMKNIGYYPEPYPYVIYRFVMKRRILYYLTNLVIPCVMISFLAFLSFCLPVRSGERIALVITMLLSMTVYMMLIFNFMPPTSEVIPLVSKFYLACIIEIALCLVATFLTIKWYYNETPLPTWIDFFVNKFLASILLFKQCKCTRGKGYLKCKTGKNGHGALKENDIISDGGMELENIAGYPQGNPMFTKSAKRSLAIISNKIKQDEEMNALRQKWEYASKVVDRLFFLLFLALFLMTVVLILWTAADSKDEAYRKTLLKSL</sequence>
<feature type="transmembrane region" description="Helical" evidence="5">
    <location>
        <begin position="388"/>
        <end position="409"/>
    </location>
</feature>
<evidence type="ECO:0000256" key="4">
    <source>
        <dbReference type="ARBA" id="ARBA00023136"/>
    </source>
</evidence>
<dbReference type="PROSITE" id="PS00236">
    <property type="entry name" value="NEUROTR_ION_CHANNEL"/>
    <property type="match status" value="1"/>
</dbReference>
<dbReference type="Gene3D" id="2.70.170.10">
    <property type="entry name" value="Neurotransmitter-gated ion-channel ligand-binding domain"/>
    <property type="match status" value="1"/>
</dbReference>
<evidence type="ECO:0000256" key="3">
    <source>
        <dbReference type="ARBA" id="ARBA00022989"/>
    </source>
</evidence>
<keyword evidence="8" id="KW-0675">Receptor</keyword>
<evidence type="ECO:0000259" key="6">
    <source>
        <dbReference type="Pfam" id="PF02931"/>
    </source>
</evidence>
<keyword evidence="5" id="KW-0406">Ion transport</keyword>
<feature type="transmembrane region" description="Helical" evidence="5">
    <location>
        <begin position="282"/>
        <end position="300"/>
    </location>
</feature>
<dbReference type="InterPro" id="IPR038050">
    <property type="entry name" value="Neuro_actylchol_rec"/>
</dbReference>
<dbReference type="InterPro" id="IPR006202">
    <property type="entry name" value="Neur_chan_lig-bd"/>
</dbReference>
<dbReference type="Proteomes" id="UP001152795">
    <property type="component" value="Unassembled WGS sequence"/>
</dbReference>
<dbReference type="FunFam" id="2.70.170.10:FF:000028">
    <property type="entry name" value="AcetylCholine Receptor"/>
    <property type="match status" value="1"/>
</dbReference>
<dbReference type="InterPro" id="IPR018000">
    <property type="entry name" value="Neurotransmitter_ion_chnl_CS"/>
</dbReference>
<comment type="similarity">
    <text evidence="5">Belongs to the ligand-gated ion channel (TC 1.A.9) family.</text>
</comment>
<evidence type="ECO:0000313" key="9">
    <source>
        <dbReference type="Proteomes" id="UP001152795"/>
    </source>
</evidence>
<accession>A0A7D9J2G5</accession>
<feature type="transmembrane region" description="Helical" evidence="5">
    <location>
        <begin position="188"/>
        <end position="208"/>
    </location>
</feature>
<dbReference type="CDD" id="cd18997">
    <property type="entry name" value="LGIC_ECD_nAChR"/>
    <property type="match status" value="1"/>
</dbReference>
<dbReference type="InterPro" id="IPR036719">
    <property type="entry name" value="Neuro-gated_channel_TM_sf"/>
</dbReference>
<gene>
    <name evidence="8" type="ORF">PACLA_8A009739</name>
</gene>
<organism evidence="8 9">
    <name type="scientific">Paramuricea clavata</name>
    <name type="common">Red gorgonian</name>
    <name type="synonym">Violescent sea-whip</name>
    <dbReference type="NCBI Taxonomy" id="317549"/>
    <lineage>
        <taxon>Eukaryota</taxon>
        <taxon>Metazoa</taxon>
        <taxon>Cnidaria</taxon>
        <taxon>Anthozoa</taxon>
        <taxon>Octocorallia</taxon>
        <taxon>Malacalcyonacea</taxon>
        <taxon>Plexauridae</taxon>
        <taxon>Paramuricea</taxon>
    </lineage>
</organism>
<dbReference type="FunFam" id="1.20.58.390:FF:000043">
    <property type="entry name" value="AcetylCholine Receptor"/>
    <property type="match status" value="1"/>
</dbReference>
<evidence type="ECO:0000313" key="8">
    <source>
        <dbReference type="EMBL" id="CAB4019643.1"/>
    </source>
</evidence>
<keyword evidence="5" id="KW-0407">Ion channel</keyword>
<dbReference type="InterPro" id="IPR006201">
    <property type="entry name" value="Neur_channel"/>
</dbReference>
<dbReference type="GO" id="GO:0005230">
    <property type="term" value="F:extracellular ligand-gated monoatomic ion channel activity"/>
    <property type="evidence" value="ECO:0007669"/>
    <property type="project" value="InterPro"/>
</dbReference>
<keyword evidence="5" id="KW-0813">Transport</keyword>
<feature type="domain" description="Neurotransmitter-gated ion-channel ligand-binding" evidence="6">
    <location>
        <begin position="5"/>
        <end position="188"/>
    </location>
</feature>
<dbReference type="GO" id="GO:0004888">
    <property type="term" value="F:transmembrane signaling receptor activity"/>
    <property type="evidence" value="ECO:0007669"/>
    <property type="project" value="InterPro"/>
</dbReference>